<dbReference type="AlphaFoldDB" id="A0A9R1V2T7"/>
<keyword evidence="2" id="KW-1185">Reference proteome</keyword>
<dbReference type="Proteomes" id="UP000235145">
    <property type="component" value="Unassembled WGS sequence"/>
</dbReference>
<dbReference type="PANTHER" id="PTHR31170">
    <property type="entry name" value="BNAC04G53230D PROTEIN"/>
    <property type="match status" value="1"/>
</dbReference>
<reference evidence="1 2" key="1">
    <citation type="journal article" date="2017" name="Nat. Commun.">
        <title>Genome assembly with in vitro proximity ligation data and whole-genome triplication in lettuce.</title>
        <authorList>
            <person name="Reyes-Chin-Wo S."/>
            <person name="Wang Z."/>
            <person name="Yang X."/>
            <person name="Kozik A."/>
            <person name="Arikit S."/>
            <person name="Song C."/>
            <person name="Xia L."/>
            <person name="Froenicke L."/>
            <person name="Lavelle D.O."/>
            <person name="Truco M.J."/>
            <person name="Xia R."/>
            <person name="Zhu S."/>
            <person name="Xu C."/>
            <person name="Xu H."/>
            <person name="Xu X."/>
            <person name="Cox K."/>
            <person name="Korf I."/>
            <person name="Meyers B.C."/>
            <person name="Michelmore R.W."/>
        </authorList>
    </citation>
    <scope>NUCLEOTIDE SEQUENCE [LARGE SCALE GENOMIC DNA]</scope>
    <source>
        <strain evidence="2">cv. Salinas</strain>
        <tissue evidence="1">Seedlings</tissue>
    </source>
</reference>
<evidence type="ECO:0000313" key="2">
    <source>
        <dbReference type="Proteomes" id="UP000235145"/>
    </source>
</evidence>
<protein>
    <submittedName>
        <fullName evidence="1">Uncharacterized protein</fullName>
    </submittedName>
</protein>
<organism evidence="1 2">
    <name type="scientific">Lactuca sativa</name>
    <name type="common">Garden lettuce</name>
    <dbReference type="NCBI Taxonomy" id="4236"/>
    <lineage>
        <taxon>Eukaryota</taxon>
        <taxon>Viridiplantae</taxon>
        <taxon>Streptophyta</taxon>
        <taxon>Embryophyta</taxon>
        <taxon>Tracheophyta</taxon>
        <taxon>Spermatophyta</taxon>
        <taxon>Magnoliopsida</taxon>
        <taxon>eudicotyledons</taxon>
        <taxon>Gunneridae</taxon>
        <taxon>Pentapetalae</taxon>
        <taxon>asterids</taxon>
        <taxon>campanulids</taxon>
        <taxon>Asterales</taxon>
        <taxon>Asteraceae</taxon>
        <taxon>Cichorioideae</taxon>
        <taxon>Cichorieae</taxon>
        <taxon>Lactucinae</taxon>
        <taxon>Lactuca</taxon>
    </lineage>
</organism>
<dbReference type="PANTHER" id="PTHR31170:SF25">
    <property type="entry name" value="BNAA09G04570D PROTEIN"/>
    <property type="match status" value="1"/>
</dbReference>
<dbReference type="EMBL" id="NBSK02000007">
    <property type="protein sequence ID" value="KAJ0197265.1"/>
    <property type="molecule type" value="Genomic_DNA"/>
</dbReference>
<dbReference type="Pfam" id="PF03140">
    <property type="entry name" value="DUF247"/>
    <property type="match status" value="1"/>
</dbReference>
<accession>A0A9R1V2T7</accession>
<evidence type="ECO:0000313" key="1">
    <source>
        <dbReference type="EMBL" id="KAJ0197265.1"/>
    </source>
</evidence>
<dbReference type="InterPro" id="IPR004158">
    <property type="entry name" value="DUF247_pln"/>
</dbReference>
<sequence length="116" mass="13438">MVPNGDSSLILAPMAYPEDAKSEYGDSTELILRNFMIYEQISNVKTYVTLYICAMDMLIDTPQDVAMLVKSKVLTSYFGSNEDAANMINKLTKDIMFPEFFYDRQWEEMDAYYNSY</sequence>
<proteinExistence type="predicted"/>
<comment type="caution">
    <text evidence="1">The sequence shown here is derived from an EMBL/GenBank/DDBJ whole genome shotgun (WGS) entry which is preliminary data.</text>
</comment>
<gene>
    <name evidence="1" type="ORF">LSAT_V11C700353980</name>
</gene>
<name>A0A9R1V2T7_LACSA</name>